<dbReference type="HAMAP" id="MF_01043">
    <property type="entry name" value="PlsY"/>
    <property type="match status" value="1"/>
</dbReference>
<keyword evidence="12" id="KW-1185">Reference proteome</keyword>
<dbReference type="RefSeq" id="WP_140781174.1">
    <property type="nucleotide sequence ID" value="NZ_VFSS01000002.1"/>
</dbReference>
<evidence type="ECO:0000256" key="5">
    <source>
        <dbReference type="ARBA" id="ARBA00022989"/>
    </source>
</evidence>
<feature type="transmembrane region" description="Helical" evidence="10">
    <location>
        <begin position="120"/>
        <end position="143"/>
    </location>
</feature>
<dbReference type="GO" id="GO:0008654">
    <property type="term" value="P:phospholipid biosynthetic process"/>
    <property type="evidence" value="ECO:0007669"/>
    <property type="project" value="UniProtKB-UniRule"/>
</dbReference>
<dbReference type="PANTHER" id="PTHR30309:SF0">
    <property type="entry name" value="GLYCEROL-3-PHOSPHATE ACYLTRANSFERASE-RELATED"/>
    <property type="match status" value="1"/>
</dbReference>
<keyword evidence="6 10" id="KW-0443">Lipid metabolism</keyword>
<dbReference type="EC" id="2.3.1.275" evidence="10"/>
<keyword evidence="1 10" id="KW-1003">Cell membrane</keyword>
<keyword evidence="4 10" id="KW-0812">Transmembrane</keyword>
<protein>
    <recommendedName>
        <fullName evidence="10">Glycerol-3-phosphate acyltransferase</fullName>
    </recommendedName>
    <alternativeName>
        <fullName evidence="10">Acyl-PO4 G3P acyltransferase</fullName>
    </alternativeName>
    <alternativeName>
        <fullName evidence="10">Acyl-phosphate--glycerol-3-phosphate acyltransferase</fullName>
    </alternativeName>
    <alternativeName>
        <fullName evidence="10">G3P acyltransferase</fullName>
        <shortName evidence="10">GPAT</shortName>
        <ecNumber evidence="10">2.3.1.275</ecNumber>
    </alternativeName>
    <alternativeName>
        <fullName evidence="10">Lysophosphatidic acid synthase</fullName>
        <shortName evidence="10">LPA synthase</shortName>
    </alternativeName>
</protein>
<dbReference type="OrthoDB" id="9777124at2"/>
<dbReference type="GO" id="GO:0043772">
    <property type="term" value="F:acyl-phosphate glycerol-3-phosphate acyltransferase activity"/>
    <property type="evidence" value="ECO:0007669"/>
    <property type="project" value="UniProtKB-UniRule"/>
</dbReference>
<feature type="transmembrane region" description="Helical" evidence="10">
    <location>
        <begin position="51"/>
        <end position="76"/>
    </location>
</feature>
<evidence type="ECO:0000256" key="10">
    <source>
        <dbReference type="HAMAP-Rule" id="MF_01043"/>
    </source>
</evidence>
<comment type="subunit">
    <text evidence="10">Probably interacts with PlsX.</text>
</comment>
<keyword evidence="5 10" id="KW-1133">Transmembrane helix</keyword>
<evidence type="ECO:0000256" key="6">
    <source>
        <dbReference type="ARBA" id="ARBA00023098"/>
    </source>
</evidence>
<feature type="transmembrane region" description="Helical" evidence="10">
    <location>
        <begin position="88"/>
        <end position="108"/>
    </location>
</feature>
<evidence type="ECO:0000313" key="12">
    <source>
        <dbReference type="Proteomes" id="UP000319776"/>
    </source>
</evidence>
<evidence type="ECO:0000256" key="3">
    <source>
        <dbReference type="ARBA" id="ARBA00022679"/>
    </source>
</evidence>
<dbReference type="Proteomes" id="UP000319776">
    <property type="component" value="Unassembled WGS sequence"/>
</dbReference>
<dbReference type="InterPro" id="IPR003811">
    <property type="entry name" value="G3P_acylTferase_PlsY"/>
</dbReference>
<dbReference type="SMART" id="SM01207">
    <property type="entry name" value="G3P_acyltransf"/>
    <property type="match status" value="1"/>
</dbReference>
<comment type="caution">
    <text evidence="11">The sequence shown here is derived from an EMBL/GenBank/DDBJ whole genome shotgun (WGS) entry which is preliminary data.</text>
</comment>
<comment type="subcellular location">
    <subcellularLocation>
        <location evidence="10">Cell membrane</location>
        <topology evidence="10">Multi-pass membrane protein</topology>
    </subcellularLocation>
</comment>
<evidence type="ECO:0000256" key="1">
    <source>
        <dbReference type="ARBA" id="ARBA00022475"/>
    </source>
</evidence>
<accession>A0A501XBI1</accession>
<comment type="similarity">
    <text evidence="10">Belongs to the PlsY family.</text>
</comment>
<evidence type="ECO:0000313" key="11">
    <source>
        <dbReference type="EMBL" id="TPE57789.1"/>
    </source>
</evidence>
<evidence type="ECO:0000256" key="8">
    <source>
        <dbReference type="ARBA" id="ARBA00023209"/>
    </source>
</evidence>
<dbReference type="GO" id="GO:0005886">
    <property type="term" value="C:plasma membrane"/>
    <property type="evidence" value="ECO:0007669"/>
    <property type="project" value="UniProtKB-SubCell"/>
</dbReference>
<keyword evidence="3 10" id="KW-0808">Transferase</keyword>
<dbReference type="AlphaFoldDB" id="A0A501XBI1"/>
<reference evidence="11 12" key="1">
    <citation type="submission" date="2019-06" db="EMBL/GenBank/DDBJ databases">
        <title>Mycoplasma falconis type strain whole genome sequence.</title>
        <authorList>
            <person name="Spergser J."/>
        </authorList>
    </citation>
    <scope>NUCLEOTIDE SEQUENCE [LARGE SCALE GENOMIC DNA]</scope>
    <source>
        <strain evidence="11 12">ATCC 51372</strain>
    </source>
</reference>
<proteinExistence type="inferred from homology"/>
<comment type="pathway">
    <text evidence="10">Lipid metabolism; phospholipid metabolism.</text>
</comment>
<dbReference type="EMBL" id="VFSS01000002">
    <property type="protein sequence ID" value="TPE57789.1"/>
    <property type="molecule type" value="Genomic_DNA"/>
</dbReference>
<evidence type="ECO:0000256" key="9">
    <source>
        <dbReference type="ARBA" id="ARBA00023264"/>
    </source>
</evidence>
<dbReference type="NCBIfam" id="TIGR00023">
    <property type="entry name" value="glycerol-3-phosphate 1-O-acyltransferase PlsY"/>
    <property type="match status" value="1"/>
</dbReference>
<dbReference type="Pfam" id="PF02660">
    <property type="entry name" value="G3P_acyltransf"/>
    <property type="match status" value="1"/>
</dbReference>
<comment type="function">
    <text evidence="10">Catalyzes the transfer of an acyl group from acyl-phosphate (acyl-PO(4)) to glycerol-3-phosphate (G3P) to form lysophosphatidic acid (LPA). This enzyme utilizes acyl-phosphate as fatty acyl donor, but not acyl-CoA or acyl-ACP.</text>
</comment>
<sequence length="218" mass="24739">MFHYKYIWINFIVLIIAYLIGSINIAIIITKHKKKDIRKEGSHNAGATNALRIYGIKFAAGVFIFDLLKSFIPIMIVYTVKRLIGNQFILPIIAGVGAILGHIFPLYFKFKGGKGVASFMGMVLAYNWVIFLMLAAVFIFITLTTRYISLASVISSTTTPFIGFWKTFNYEGIFGYMQINTPYPIHAIIVVFAAVIIMLKHIPNYIRLTNKQENKIKI</sequence>
<evidence type="ECO:0000256" key="7">
    <source>
        <dbReference type="ARBA" id="ARBA00023136"/>
    </source>
</evidence>
<dbReference type="UniPathway" id="UPA00085"/>
<comment type="catalytic activity">
    <reaction evidence="10">
        <text>an acyl phosphate + sn-glycerol 3-phosphate = a 1-acyl-sn-glycero-3-phosphate + phosphate</text>
        <dbReference type="Rhea" id="RHEA:34075"/>
        <dbReference type="ChEBI" id="CHEBI:43474"/>
        <dbReference type="ChEBI" id="CHEBI:57597"/>
        <dbReference type="ChEBI" id="CHEBI:57970"/>
        <dbReference type="ChEBI" id="CHEBI:59918"/>
        <dbReference type="EC" id="2.3.1.275"/>
    </reaction>
</comment>
<keyword evidence="2 10" id="KW-0444">Lipid biosynthesis</keyword>
<organism evidence="11 12">
    <name type="scientific">[Mycoplasma] falconis</name>
    <dbReference type="NCBI Taxonomy" id="92403"/>
    <lineage>
        <taxon>Bacteria</taxon>
        <taxon>Bacillati</taxon>
        <taxon>Mycoplasmatota</taxon>
        <taxon>Mycoplasmoidales</taxon>
        <taxon>Metamycoplasmataceae</taxon>
        <taxon>Metamycoplasma</taxon>
    </lineage>
</organism>
<keyword evidence="8 10" id="KW-0594">Phospholipid biosynthesis</keyword>
<feature type="transmembrane region" description="Helical" evidence="10">
    <location>
        <begin position="183"/>
        <end position="202"/>
    </location>
</feature>
<keyword evidence="9 10" id="KW-1208">Phospholipid metabolism</keyword>
<evidence type="ECO:0000256" key="2">
    <source>
        <dbReference type="ARBA" id="ARBA00022516"/>
    </source>
</evidence>
<name>A0A501XBI1_9BACT</name>
<dbReference type="PANTHER" id="PTHR30309">
    <property type="entry name" value="INNER MEMBRANE PROTEIN YGIH"/>
    <property type="match status" value="1"/>
</dbReference>
<gene>
    <name evidence="10 11" type="primary">plsY</name>
    <name evidence="11" type="ORF">FJO69_01145</name>
</gene>
<feature type="transmembrane region" description="Helical" evidence="10">
    <location>
        <begin position="6"/>
        <end position="30"/>
    </location>
</feature>
<keyword evidence="7 10" id="KW-0472">Membrane</keyword>
<evidence type="ECO:0000256" key="4">
    <source>
        <dbReference type="ARBA" id="ARBA00022692"/>
    </source>
</evidence>
<keyword evidence="11" id="KW-0012">Acyltransferase</keyword>